<organism evidence="1 2">
    <name type="scientific">Artomyces pyxidatus</name>
    <dbReference type="NCBI Taxonomy" id="48021"/>
    <lineage>
        <taxon>Eukaryota</taxon>
        <taxon>Fungi</taxon>
        <taxon>Dikarya</taxon>
        <taxon>Basidiomycota</taxon>
        <taxon>Agaricomycotina</taxon>
        <taxon>Agaricomycetes</taxon>
        <taxon>Russulales</taxon>
        <taxon>Auriscalpiaceae</taxon>
        <taxon>Artomyces</taxon>
    </lineage>
</organism>
<accession>A0ACB8SJE2</accession>
<proteinExistence type="predicted"/>
<gene>
    <name evidence="1" type="ORF">BV25DRAFT_1571665</name>
</gene>
<name>A0ACB8SJE2_9AGAM</name>
<reference evidence="1" key="1">
    <citation type="submission" date="2021-03" db="EMBL/GenBank/DDBJ databases">
        <authorList>
            <consortium name="DOE Joint Genome Institute"/>
            <person name="Ahrendt S."/>
            <person name="Looney B.P."/>
            <person name="Miyauchi S."/>
            <person name="Morin E."/>
            <person name="Drula E."/>
            <person name="Courty P.E."/>
            <person name="Chicoki N."/>
            <person name="Fauchery L."/>
            <person name="Kohler A."/>
            <person name="Kuo A."/>
            <person name="Labutti K."/>
            <person name="Pangilinan J."/>
            <person name="Lipzen A."/>
            <person name="Riley R."/>
            <person name="Andreopoulos W."/>
            <person name="He G."/>
            <person name="Johnson J."/>
            <person name="Barry K.W."/>
            <person name="Grigoriev I.V."/>
            <person name="Nagy L."/>
            <person name="Hibbett D."/>
            <person name="Henrissat B."/>
            <person name="Matheny P.B."/>
            <person name="Labbe J."/>
            <person name="Martin F."/>
        </authorList>
    </citation>
    <scope>NUCLEOTIDE SEQUENCE</scope>
    <source>
        <strain evidence="1">HHB10654</strain>
    </source>
</reference>
<dbReference type="Proteomes" id="UP000814140">
    <property type="component" value="Unassembled WGS sequence"/>
</dbReference>
<protein>
    <submittedName>
        <fullName evidence="1">Uncharacterized protein</fullName>
    </submittedName>
</protein>
<dbReference type="EMBL" id="MU277263">
    <property type="protein sequence ID" value="KAI0056504.1"/>
    <property type="molecule type" value="Genomic_DNA"/>
</dbReference>
<comment type="caution">
    <text evidence="1">The sequence shown here is derived from an EMBL/GenBank/DDBJ whole genome shotgun (WGS) entry which is preliminary data.</text>
</comment>
<reference evidence="1" key="2">
    <citation type="journal article" date="2022" name="New Phytol.">
        <title>Evolutionary transition to the ectomycorrhizal habit in the genomes of a hyperdiverse lineage of mushroom-forming fungi.</title>
        <authorList>
            <person name="Looney B."/>
            <person name="Miyauchi S."/>
            <person name="Morin E."/>
            <person name="Drula E."/>
            <person name="Courty P.E."/>
            <person name="Kohler A."/>
            <person name="Kuo A."/>
            <person name="LaButti K."/>
            <person name="Pangilinan J."/>
            <person name="Lipzen A."/>
            <person name="Riley R."/>
            <person name="Andreopoulos W."/>
            <person name="He G."/>
            <person name="Johnson J."/>
            <person name="Nolan M."/>
            <person name="Tritt A."/>
            <person name="Barry K.W."/>
            <person name="Grigoriev I.V."/>
            <person name="Nagy L.G."/>
            <person name="Hibbett D."/>
            <person name="Henrissat B."/>
            <person name="Matheny P.B."/>
            <person name="Labbe J."/>
            <person name="Martin F.M."/>
        </authorList>
    </citation>
    <scope>NUCLEOTIDE SEQUENCE</scope>
    <source>
        <strain evidence="1">HHB10654</strain>
    </source>
</reference>
<evidence type="ECO:0000313" key="2">
    <source>
        <dbReference type="Proteomes" id="UP000814140"/>
    </source>
</evidence>
<sequence length="258" mass="29425">MQIVVTIAEVLEPITNLDGAAFMRAWTDIAKCHYALWTRGVRHWDPSISNLMVNKQRDGAYTGVLSDWDLDPVEGSGVPERTGTLPFMAQDLLRHVGDMERLYRHDLESLVWTLPWAILRYQSGKLVDNPPIAHWVTDRTCYDCGAHKVVFLDGLDTAFEGIETWSEEVAIAIYMLLDLDLASAARRDRLLKAIPDFRLRQRNPACWRRMSASLELSAQEVYEGFWETLRGLAEKYEELLYVIGLLPRDSIPSSLVVC</sequence>
<evidence type="ECO:0000313" key="1">
    <source>
        <dbReference type="EMBL" id="KAI0056504.1"/>
    </source>
</evidence>
<keyword evidence="2" id="KW-1185">Reference proteome</keyword>